<dbReference type="PANTHER" id="PTHR40274">
    <property type="entry name" value="VIRGINIAMYCIN B LYASE"/>
    <property type="match status" value="1"/>
</dbReference>
<gene>
    <name evidence="3" type="ORF">FHP25_32025</name>
</gene>
<dbReference type="SUPFAM" id="SSF63825">
    <property type="entry name" value="YWTD domain"/>
    <property type="match status" value="1"/>
</dbReference>
<reference evidence="3 4" key="1">
    <citation type="submission" date="2019-06" db="EMBL/GenBank/DDBJ databases">
        <title>New taxonomy in bacterial strain CC-CFT640, isolated from vineyard.</title>
        <authorList>
            <person name="Lin S.-Y."/>
            <person name="Tsai C.-F."/>
            <person name="Young C.-C."/>
        </authorList>
    </citation>
    <scope>NUCLEOTIDE SEQUENCE [LARGE SCALE GENOMIC DNA]</scope>
    <source>
        <strain evidence="3 4">CC-CFT640</strain>
    </source>
</reference>
<name>A0A5C8PCH2_9HYPH</name>
<comment type="caution">
    <text evidence="3">The sequence shown here is derived from an EMBL/GenBank/DDBJ whole genome shotgun (WGS) entry which is preliminary data.</text>
</comment>
<feature type="chain" id="PRO_5023003957" description="Gluconolaconase" evidence="2">
    <location>
        <begin position="27"/>
        <end position="591"/>
    </location>
</feature>
<evidence type="ECO:0000256" key="1">
    <source>
        <dbReference type="SAM" id="MobiDB-lite"/>
    </source>
</evidence>
<feature type="region of interest" description="Disordered" evidence="1">
    <location>
        <begin position="31"/>
        <end position="56"/>
    </location>
</feature>
<evidence type="ECO:0000313" key="3">
    <source>
        <dbReference type="EMBL" id="TXL70972.1"/>
    </source>
</evidence>
<dbReference type="Pfam" id="PF20067">
    <property type="entry name" value="SSL_N"/>
    <property type="match status" value="1"/>
</dbReference>
<dbReference type="Proteomes" id="UP000321638">
    <property type="component" value="Unassembled WGS sequence"/>
</dbReference>
<dbReference type="PANTHER" id="PTHR40274:SF4">
    <property type="entry name" value="BLL1406 PROTEIN"/>
    <property type="match status" value="1"/>
</dbReference>
<dbReference type="OrthoDB" id="30052at2"/>
<evidence type="ECO:0000313" key="4">
    <source>
        <dbReference type="Proteomes" id="UP000321638"/>
    </source>
</evidence>
<dbReference type="InterPro" id="IPR011042">
    <property type="entry name" value="6-blade_b-propeller_TolB-like"/>
</dbReference>
<organism evidence="3 4">
    <name type="scientific">Vineibacter terrae</name>
    <dbReference type="NCBI Taxonomy" id="2586908"/>
    <lineage>
        <taxon>Bacteria</taxon>
        <taxon>Pseudomonadati</taxon>
        <taxon>Pseudomonadota</taxon>
        <taxon>Alphaproteobacteria</taxon>
        <taxon>Hyphomicrobiales</taxon>
        <taxon>Vineibacter</taxon>
    </lineage>
</organism>
<sequence>MPRFSTVLRSLAGAAALALIAAPALAQAPKAPAPKAPGSASAGATPAPTQPMPPPKSFVQQILVPGSYFHGVHGLAFNKDDQLFAGSVVGQTIYRVNVDSGDVDIVVDAPAGMADDIAIAPDGTMAWTAFLTGTIYVQRPGQKEARAIATGLPGINSLAFKVEKDKEPRLFATQVFLGDALWEIDIKELKNVDRPDFKPINYGDGQRKPIMSDMGGLNGFDFGPDGQLYGPLWFRGQVVRVDVDKATMTVVADGFKTPAAVNFDRRGNLFVVDTALGQIVQVNAASGDKTLVATLKPGLDNLAIDGRDRVFVTSMVDNGIYLVDTTTGSYRTVVEGKLAIPSGVAVFSEGGKETLHLADVFSYRTIDGATGAIDTRLRMHGDALEYPLGASVNARHVILASWFTNTVQRVDRVTGKSVQILHDFKAPMDAIETAKGELFVIEAGGNLVKVTGEQGQERTVLAKDMAAPTAMAEGPDNIVYVTENATGTIVRIDLGTGARIIVADNLKGPEGIALGPDGRLYVAEVGTEMVLAIDPKDGSRTEVARNIRMGLKPTPGLPPAYVVTGVAVGRSGTVYVTSDKRNAIYKLIPQH</sequence>
<accession>A0A5C8PCH2</accession>
<dbReference type="SUPFAM" id="SSF101898">
    <property type="entry name" value="NHL repeat"/>
    <property type="match status" value="1"/>
</dbReference>
<protein>
    <recommendedName>
        <fullName evidence="5">Gluconolaconase</fullName>
    </recommendedName>
</protein>
<proteinExistence type="predicted"/>
<feature type="compositionally biased region" description="Low complexity" evidence="1">
    <location>
        <begin position="36"/>
        <end position="47"/>
    </location>
</feature>
<evidence type="ECO:0000256" key="2">
    <source>
        <dbReference type="SAM" id="SignalP"/>
    </source>
</evidence>
<keyword evidence="4" id="KW-1185">Reference proteome</keyword>
<dbReference type="AlphaFoldDB" id="A0A5C8PCH2"/>
<evidence type="ECO:0008006" key="5">
    <source>
        <dbReference type="Google" id="ProtNLM"/>
    </source>
</evidence>
<dbReference type="InterPro" id="IPR051344">
    <property type="entry name" value="Vgb"/>
</dbReference>
<dbReference type="Gene3D" id="2.120.10.30">
    <property type="entry name" value="TolB, C-terminal domain"/>
    <property type="match status" value="3"/>
</dbReference>
<dbReference type="EMBL" id="VDUZ01000050">
    <property type="protein sequence ID" value="TXL70972.1"/>
    <property type="molecule type" value="Genomic_DNA"/>
</dbReference>
<feature type="signal peptide" evidence="2">
    <location>
        <begin position="1"/>
        <end position="26"/>
    </location>
</feature>
<keyword evidence="2" id="KW-0732">Signal</keyword>